<dbReference type="Proteomes" id="UP000239007">
    <property type="component" value="Unassembled WGS sequence"/>
</dbReference>
<evidence type="ECO:0000313" key="2">
    <source>
        <dbReference type="Proteomes" id="UP000239007"/>
    </source>
</evidence>
<evidence type="ECO:0000313" key="1">
    <source>
        <dbReference type="EMBL" id="PQJ54122.1"/>
    </source>
</evidence>
<gene>
    <name evidence="1" type="ORF">BTO11_10975</name>
</gene>
<accession>A0A2S7UX95</accession>
<reference evidence="1 2" key="1">
    <citation type="submission" date="2016-12" db="EMBL/GenBank/DDBJ databases">
        <title>Diversity of luminous bacteria.</title>
        <authorList>
            <person name="Yoshizawa S."/>
            <person name="Kogure K."/>
        </authorList>
    </citation>
    <scope>NUCLEOTIDE SEQUENCE [LARGE SCALE GENOMIC DNA]</scope>
    <source>
        <strain evidence="1 2">SA4-48</strain>
    </source>
</reference>
<name>A0A2S7UX95_9GAMM</name>
<dbReference type="RefSeq" id="WP_105052633.1">
    <property type="nucleotide sequence ID" value="NZ_BMYG01000013.1"/>
</dbReference>
<comment type="caution">
    <text evidence="1">The sequence shown here is derived from an EMBL/GenBank/DDBJ whole genome shotgun (WGS) entry which is preliminary data.</text>
</comment>
<sequence>MTSKIYILSFALLLSGCKSTPIEAIYTELDPTPWTIGYQKDFGVGNGYIREWVPKGENIKSWTKLFSIEFLENEKTPIHKYSNNFLKKRQEQCSGTKYKILKETDFSRTYIINFPSCAGQEAQSEITRMFQGNDGLHRLSYAEKSARLSQEVITKWNQELQNSYVVKGPNKTRIR</sequence>
<protein>
    <submittedName>
        <fullName evidence="1">Uncharacterized protein</fullName>
    </submittedName>
</protein>
<proteinExistence type="predicted"/>
<dbReference type="EMBL" id="MSCH01000003">
    <property type="protein sequence ID" value="PQJ54122.1"/>
    <property type="molecule type" value="Genomic_DNA"/>
</dbReference>
<organism evidence="1 2">
    <name type="scientific">Psychrosphaera saromensis</name>
    <dbReference type="NCBI Taxonomy" id="716813"/>
    <lineage>
        <taxon>Bacteria</taxon>
        <taxon>Pseudomonadati</taxon>
        <taxon>Pseudomonadota</taxon>
        <taxon>Gammaproteobacteria</taxon>
        <taxon>Alteromonadales</taxon>
        <taxon>Pseudoalteromonadaceae</taxon>
        <taxon>Psychrosphaera</taxon>
    </lineage>
</organism>
<dbReference type="OrthoDB" id="6400379at2"/>
<dbReference type="PROSITE" id="PS51257">
    <property type="entry name" value="PROKAR_LIPOPROTEIN"/>
    <property type="match status" value="1"/>
</dbReference>
<keyword evidence="2" id="KW-1185">Reference proteome</keyword>
<dbReference type="AlphaFoldDB" id="A0A2S7UX95"/>